<accession>A0ABT0KJF6</accession>
<gene>
    <name evidence="1" type="ORF">L2737_01260</name>
</gene>
<evidence type="ECO:0000313" key="2">
    <source>
        <dbReference type="Proteomes" id="UP001202134"/>
    </source>
</evidence>
<reference evidence="1 2" key="1">
    <citation type="submission" date="2022-01" db="EMBL/GenBank/DDBJ databases">
        <title>Whole genome-based taxonomy of the Shewanellaceae.</title>
        <authorList>
            <person name="Martin-Rodriguez A.J."/>
        </authorList>
    </citation>
    <scope>NUCLEOTIDE SEQUENCE [LARGE SCALE GENOMIC DNA]</scope>
    <source>
        <strain evidence="1 2">DSM 24955</strain>
    </source>
</reference>
<name>A0ABT0KJF6_9GAMM</name>
<sequence length="367" mass="42867">MYKNNNRIMLFFIYLIAILSVGCKSTQVQPLAKKQLSPLESAKKDYLDSYKEFNKHFANFKGELEQALPENVDKKNIDKINSVFYRTEFDVVRINGVYKITDIYISHFYEKGSQYTNSRKGMDIYKSDSRFLLRLPPNSFNYKRREDVLLLKHKTQVMQDVTPQMLAFKKDLLAHADKLLEIANDIQKVKDSYNYAYDNLYDIYKKNSAEWIIDWSSKPLIKVDFSASSYMTVLAEEIQSELKTLQAKNIKHVDDYSKRKMIIDELNEMNYLVWVKGKSQPGQFKKGDNVCDAHNKMGFIEDANGNKLKVLWVAKVEDEKPLFWFGNIGYDNINLNGELNSFKYAYTTINEIRWLTSNSVGQCSFDI</sequence>
<dbReference type="EMBL" id="JAKIKU010000001">
    <property type="protein sequence ID" value="MCL1043962.1"/>
    <property type="molecule type" value="Genomic_DNA"/>
</dbReference>
<protein>
    <submittedName>
        <fullName evidence="1">Uncharacterized protein</fullName>
    </submittedName>
</protein>
<dbReference type="Proteomes" id="UP001202134">
    <property type="component" value="Unassembled WGS sequence"/>
</dbReference>
<organism evidence="1 2">
    <name type="scientific">Shewanella electrodiphila</name>
    <dbReference type="NCBI Taxonomy" id="934143"/>
    <lineage>
        <taxon>Bacteria</taxon>
        <taxon>Pseudomonadati</taxon>
        <taxon>Pseudomonadota</taxon>
        <taxon>Gammaproteobacteria</taxon>
        <taxon>Alteromonadales</taxon>
        <taxon>Shewanellaceae</taxon>
        <taxon>Shewanella</taxon>
    </lineage>
</organism>
<dbReference type="RefSeq" id="WP_248954498.1">
    <property type="nucleotide sequence ID" value="NZ_JAKIKU010000001.1"/>
</dbReference>
<dbReference type="PROSITE" id="PS51257">
    <property type="entry name" value="PROKAR_LIPOPROTEIN"/>
    <property type="match status" value="1"/>
</dbReference>
<proteinExistence type="predicted"/>
<evidence type="ECO:0000313" key="1">
    <source>
        <dbReference type="EMBL" id="MCL1043962.1"/>
    </source>
</evidence>
<keyword evidence="2" id="KW-1185">Reference proteome</keyword>
<comment type="caution">
    <text evidence="1">The sequence shown here is derived from an EMBL/GenBank/DDBJ whole genome shotgun (WGS) entry which is preliminary data.</text>
</comment>